<dbReference type="Proteomes" id="UP000027442">
    <property type="component" value="Unassembled WGS sequence"/>
</dbReference>
<gene>
    <name evidence="1" type="ORF">HMPREF1991_01794</name>
</gene>
<dbReference type="HOGENOM" id="CLU_3171619_0_0_10"/>
<organism evidence="1 2">
    <name type="scientific">Hoylesella loescheii DSM 19665 = JCM 12249 = ATCC 15930</name>
    <dbReference type="NCBI Taxonomy" id="1122985"/>
    <lineage>
        <taxon>Bacteria</taxon>
        <taxon>Pseudomonadati</taxon>
        <taxon>Bacteroidota</taxon>
        <taxon>Bacteroidia</taxon>
        <taxon>Bacteroidales</taxon>
        <taxon>Prevotellaceae</taxon>
        <taxon>Hoylesella</taxon>
    </lineage>
</organism>
<proteinExistence type="predicted"/>
<evidence type="ECO:0000313" key="1">
    <source>
        <dbReference type="EMBL" id="KDR52169.1"/>
    </source>
</evidence>
<evidence type="ECO:0000313" key="2">
    <source>
        <dbReference type="Proteomes" id="UP000027442"/>
    </source>
</evidence>
<protein>
    <submittedName>
        <fullName evidence="1">Uncharacterized protein</fullName>
    </submittedName>
</protein>
<name>A0A069QJH8_HOYLO</name>
<dbReference type="AlphaFoldDB" id="A0A069QJH8"/>
<sequence>MASWSFALVRLPSHFTLKWALKNTLNIFGVDFFFINFVVQTSGIAGQ</sequence>
<accession>A0A069QJH8</accession>
<reference evidence="1 2" key="1">
    <citation type="submission" date="2013-08" db="EMBL/GenBank/DDBJ databases">
        <authorList>
            <person name="Weinstock G."/>
            <person name="Sodergren E."/>
            <person name="Wylie T."/>
            <person name="Fulton L."/>
            <person name="Fulton R."/>
            <person name="Fronick C."/>
            <person name="O'Laughlin M."/>
            <person name="Godfrey J."/>
            <person name="Miner T."/>
            <person name="Herter B."/>
            <person name="Appelbaum E."/>
            <person name="Cordes M."/>
            <person name="Lek S."/>
            <person name="Wollam A."/>
            <person name="Pepin K.H."/>
            <person name="Palsikar V.B."/>
            <person name="Mitreva M."/>
            <person name="Wilson R.K."/>
        </authorList>
    </citation>
    <scope>NUCLEOTIDE SEQUENCE [LARGE SCALE GENOMIC DNA]</scope>
    <source>
        <strain evidence="1 2">ATCC 15930</strain>
    </source>
</reference>
<comment type="caution">
    <text evidence="1">The sequence shown here is derived from an EMBL/GenBank/DDBJ whole genome shotgun (WGS) entry which is preliminary data.</text>
</comment>
<keyword evidence="2" id="KW-1185">Reference proteome</keyword>
<dbReference type="EMBL" id="JNGW01000076">
    <property type="protein sequence ID" value="KDR52169.1"/>
    <property type="molecule type" value="Genomic_DNA"/>
</dbReference>